<dbReference type="InterPro" id="IPR008274">
    <property type="entry name" value="AldOxase/xan_DH_MoCoBD1"/>
</dbReference>
<dbReference type="InterPro" id="IPR046867">
    <property type="entry name" value="AldOxase/xan_DH_MoCoBD2"/>
</dbReference>
<dbReference type="SUPFAM" id="SSF54665">
    <property type="entry name" value="CO dehydrogenase molybdoprotein N-domain-like"/>
    <property type="match status" value="1"/>
</dbReference>
<dbReference type="eggNOG" id="COG1529">
    <property type="taxonomic scope" value="Bacteria"/>
</dbReference>
<organism evidence="2 3">
    <name type="scientific">Phenylobacterium zucineum (strain HLK1)</name>
    <dbReference type="NCBI Taxonomy" id="450851"/>
    <lineage>
        <taxon>Bacteria</taxon>
        <taxon>Pseudomonadati</taxon>
        <taxon>Pseudomonadota</taxon>
        <taxon>Alphaproteobacteria</taxon>
        <taxon>Caulobacterales</taxon>
        <taxon>Caulobacteraceae</taxon>
        <taxon>Phenylobacterium</taxon>
    </lineage>
</organism>
<dbReference type="STRING" id="450851.PHZ_c3051"/>
<dbReference type="RefSeq" id="WP_012523598.1">
    <property type="nucleotide sequence ID" value="NC_011144.1"/>
</dbReference>
<dbReference type="InterPro" id="IPR006311">
    <property type="entry name" value="TAT_signal"/>
</dbReference>
<dbReference type="Pfam" id="PF20256">
    <property type="entry name" value="MoCoBD_2"/>
    <property type="match status" value="2"/>
</dbReference>
<keyword evidence="3" id="KW-1185">Reference proteome</keyword>
<dbReference type="SUPFAM" id="SSF56003">
    <property type="entry name" value="Molybdenum cofactor-binding domain"/>
    <property type="match status" value="2"/>
</dbReference>
<dbReference type="Gene3D" id="3.30.365.10">
    <property type="entry name" value="Aldehyde oxidase/xanthine dehydrogenase, molybdopterin binding domain"/>
    <property type="match status" value="4"/>
</dbReference>
<dbReference type="InterPro" id="IPR052516">
    <property type="entry name" value="N-heterocyclic_Hydroxylase"/>
</dbReference>
<protein>
    <submittedName>
        <fullName evidence="2">Isoquinoline 1-oxidoreductase, beta subunit</fullName>
    </submittedName>
</protein>
<feature type="domain" description="Aldehyde oxidase/xanthine dehydrogenase a/b hammerhead" evidence="1">
    <location>
        <begin position="207"/>
        <end position="303"/>
    </location>
</feature>
<proteinExistence type="predicted"/>
<dbReference type="InterPro" id="IPR037165">
    <property type="entry name" value="AldOxase/xan_DH_Mopterin-bd_sf"/>
</dbReference>
<gene>
    <name evidence="2" type="primary">iorB</name>
    <name evidence="2" type="ordered locus">PHZ_c3051</name>
</gene>
<dbReference type="PROSITE" id="PS51318">
    <property type="entry name" value="TAT"/>
    <property type="match status" value="1"/>
</dbReference>
<dbReference type="Proteomes" id="UP000001868">
    <property type="component" value="Chromosome"/>
</dbReference>
<dbReference type="KEGG" id="pzu:PHZ_c3051"/>
<evidence type="ECO:0000313" key="2">
    <source>
        <dbReference type="EMBL" id="ACG79460.1"/>
    </source>
</evidence>
<dbReference type="PANTHER" id="PTHR47495">
    <property type="entry name" value="ALDEHYDE DEHYDROGENASE"/>
    <property type="match status" value="1"/>
</dbReference>
<dbReference type="PANTHER" id="PTHR47495:SF3">
    <property type="entry name" value="BLR6219 PROTEIN"/>
    <property type="match status" value="1"/>
</dbReference>
<dbReference type="EMBL" id="CP000747">
    <property type="protein sequence ID" value="ACG79460.1"/>
    <property type="molecule type" value="Genomic_DNA"/>
</dbReference>
<accession>B4R9K0</accession>
<dbReference type="PIRSF" id="PIRSF036389">
    <property type="entry name" value="IOR_B"/>
    <property type="match status" value="1"/>
</dbReference>
<evidence type="ECO:0000259" key="1">
    <source>
        <dbReference type="SMART" id="SM01008"/>
    </source>
</evidence>
<name>B4R9K0_PHEZH</name>
<dbReference type="InterPro" id="IPR012368">
    <property type="entry name" value="OxRdtase_Mopterin-bd_su_IorB"/>
</dbReference>
<evidence type="ECO:0000313" key="3">
    <source>
        <dbReference type="Proteomes" id="UP000001868"/>
    </source>
</evidence>
<dbReference type="InterPro" id="IPR000674">
    <property type="entry name" value="Ald_Oxase/Xan_DH_a/b"/>
</dbReference>
<reference evidence="2 3" key="1">
    <citation type="journal article" date="2008" name="BMC Genomics">
        <title>Complete genome of Phenylobacterium zucineum - a novel facultative intracellular bacterium isolated from human erythroleukemia cell line K562.</title>
        <authorList>
            <person name="Luo Y."/>
            <person name="Xu X."/>
            <person name="Ding Z."/>
            <person name="Liu Z."/>
            <person name="Zhang B."/>
            <person name="Yan Z."/>
            <person name="Sun J."/>
            <person name="Hu S."/>
            <person name="Hu X."/>
        </authorList>
    </citation>
    <scope>NUCLEOTIDE SEQUENCE [LARGE SCALE GENOMIC DNA]</scope>
    <source>
        <strain evidence="2 3">HLK1</strain>
    </source>
</reference>
<dbReference type="Gene3D" id="3.90.1170.50">
    <property type="entry name" value="Aldehyde oxidase/xanthine dehydrogenase, a/b hammerhead"/>
    <property type="match status" value="1"/>
</dbReference>
<dbReference type="OrthoDB" id="9767994at2"/>
<dbReference type="GO" id="GO:0016491">
    <property type="term" value="F:oxidoreductase activity"/>
    <property type="evidence" value="ECO:0007669"/>
    <property type="project" value="InterPro"/>
</dbReference>
<dbReference type="AlphaFoldDB" id="B4R9K0"/>
<dbReference type="InterPro" id="IPR036856">
    <property type="entry name" value="Ald_Oxase/Xan_DH_a/b_sf"/>
</dbReference>
<dbReference type="HOGENOM" id="CLU_013917_0_1_5"/>
<dbReference type="Pfam" id="PF02738">
    <property type="entry name" value="MoCoBD_1"/>
    <property type="match status" value="1"/>
</dbReference>
<sequence>MNAPLNPRQFAASRRQVLKTASAGGLVLSFSIAAKAGAQDGAAQPINAYVRVAPDGIVTIVNKNPEIGQGIKTMLPMLIAEELDVPWEKVRIEQADNDPKAYGRQFAGGSMATPLHWEELRRVGAVARAILVEAAAQAWNCPAGECVTTAGAVVHKASGRKATYGSLAGRCAGIPAPDPKSLPLKDPKDYRIIGRAIPQYDTPKIVTGQPLFGIDVTRPGMLFAAYEKAPVFGAGVESADLAAAQSVKGVRKAFVVKGDSAALHPAAGQIGAGLLPGVAVVADTWWAAKKGRDRLNVKWADHPTQAQSSEGFAAKAKELAAGKPQRTPRNDGDVDAALKTAAKTVEAAYAYPFLAHVAMEPMNCTAEWKDGKLELWAPTQNPEPGRQLCARTLGIKPEDITIHMVRCGGGFGRRLANDYMVEAAWIAREAGAPVKLVWTREDDVQHDIYRPAGFHFLRGGVDAQGNVVAFHDHFVSFGEGQGFAPSAGMSPAEFPARFVPNCRFDVSVMPLGVPTGPLRAPGSNALAFVMQSFIDELAHAAGEDPLAFQLRLLGDKPVVGEPPAAYAAGRMAGVLKAVAEMSGWANRGKLPKGEGMGVGCYYSHLGYFAQVAHVAVSPAGEVKVKKVWVAGDVGRQIINPHGALNQVQGSVLDGLSEALHQQITIKDGRTQQSNFHDYRLMRINEAPPIEVKFVKTDNPPTGLGEPALPPAIPALTNAIFAATGKRVRSLPITPEMLKA</sequence>
<dbReference type="SMART" id="SM01008">
    <property type="entry name" value="Ald_Xan_dh_C"/>
    <property type="match status" value="1"/>
</dbReference>